<protein>
    <recommendedName>
        <fullName evidence="5">MarR family transcriptional regulator</fullName>
    </recommendedName>
</protein>
<reference evidence="2 3" key="1">
    <citation type="submission" date="2016-10" db="EMBL/GenBank/DDBJ databases">
        <authorList>
            <person name="de Groot N.N."/>
        </authorList>
    </citation>
    <scope>NUCLEOTIDE SEQUENCE [LARGE SCALE GENOMIC DNA]</scope>
    <source>
        <strain evidence="2 3">CGMCC 1.10331</strain>
    </source>
</reference>
<dbReference type="Proteomes" id="UP000236740">
    <property type="component" value="Unassembled WGS sequence"/>
</dbReference>
<evidence type="ECO:0000313" key="4">
    <source>
        <dbReference type="Proteomes" id="UP000296733"/>
    </source>
</evidence>
<dbReference type="Proteomes" id="UP000296733">
    <property type="component" value="Chromosome"/>
</dbReference>
<reference evidence="1 4" key="2">
    <citation type="journal article" date="2019" name="Nat. Commun.">
        <title>A new type of DNA phosphorothioation-based antiviral system in archaea.</title>
        <authorList>
            <person name="Xiong L."/>
            <person name="Liu S."/>
            <person name="Chen S."/>
            <person name="Xiao Y."/>
            <person name="Zhu B."/>
            <person name="Gao Y."/>
            <person name="Zhang Y."/>
            <person name="Chen B."/>
            <person name="Luo J."/>
            <person name="Deng Z."/>
            <person name="Chen X."/>
            <person name="Wang L."/>
            <person name="Chen S."/>
        </authorList>
    </citation>
    <scope>NUCLEOTIDE SEQUENCE [LARGE SCALE GENOMIC DNA]</scope>
    <source>
        <strain evidence="1 4">CGMCC 1.10331</strain>
    </source>
</reference>
<evidence type="ECO:0000313" key="2">
    <source>
        <dbReference type="EMBL" id="SEG29522.1"/>
    </source>
</evidence>
<dbReference type="EMBL" id="FNVN01000002">
    <property type="protein sequence ID" value="SEG29522.1"/>
    <property type="molecule type" value="Genomic_DNA"/>
</dbReference>
<dbReference type="Pfam" id="PF24037">
    <property type="entry name" value="DUF7346"/>
    <property type="match status" value="1"/>
</dbReference>
<dbReference type="OrthoDB" id="201100at2157"/>
<evidence type="ECO:0008006" key="5">
    <source>
        <dbReference type="Google" id="ProtNLM"/>
    </source>
</evidence>
<organism evidence="2 3">
    <name type="scientific">Halobellus limi</name>
    <dbReference type="NCBI Taxonomy" id="699433"/>
    <lineage>
        <taxon>Archaea</taxon>
        <taxon>Methanobacteriati</taxon>
        <taxon>Methanobacteriota</taxon>
        <taxon>Stenosarchaea group</taxon>
        <taxon>Halobacteria</taxon>
        <taxon>Halobacteriales</taxon>
        <taxon>Haloferacaceae</taxon>
        <taxon>Halobellus</taxon>
    </lineage>
</organism>
<evidence type="ECO:0000313" key="3">
    <source>
        <dbReference type="Proteomes" id="UP000236740"/>
    </source>
</evidence>
<dbReference type="SUPFAM" id="SSF46785">
    <property type="entry name" value="Winged helix' DNA-binding domain"/>
    <property type="match status" value="1"/>
</dbReference>
<accession>A0A1H5Z008</accession>
<dbReference type="AlphaFoldDB" id="A0A1H5Z008"/>
<name>A0A1H5Z008_9EURY</name>
<proteinExistence type="predicted"/>
<dbReference type="InterPro" id="IPR036390">
    <property type="entry name" value="WH_DNA-bd_sf"/>
</dbReference>
<dbReference type="GeneID" id="39858770"/>
<evidence type="ECO:0000313" key="1">
    <source>
        <dbReference type="EMBL" id="QCC48274.1"/>
    </source>
</evidence>
<dbReference type="EMBL" id="CP031311">
    <property type="protein sequence ID" value="QCC48274.1"/>
    <property type="molecule type" value="Genomic_DNA"/>
</dbReference>
<keyword evidence="3" id="KW-1185">Reference proteome</keyword>
<dbReference type="RefSeq" id="WP_103991523.1">
    <property type="nucleotide sequence ID" value="NZ_CP031311.1"/>
</dbReference>
<gene>
    <name evidence="1" type="ORF">DV707_11715</name>
    <name evidence="2" type="ORF">SAMN04488133_1790</name>
</gene>
<dbReference type="InterPro" id="IPR055770">
    <property type="entry name" value="DUF7346"/>
</dbReference>
<dbReference type="KEGG" id="hlm:DV707_11715"/>
<sequence>MQTVRDADGNRFLLVKRSSDSSLVRDPETGAERYLPNERLRFEDDGEPTLSVAASGIPGPVRRVVSAAHDERSLGLLVELADRGPLSVVELLDAYDLCESDLHGLLAEFRAAGLLVEARVHGERGYDATDVTERAVAALRVGGEGETGSK</sequence>